<dbReference type="Gene3D" id="3.30.420.10">
    <property type="entry name" value="Ribonuclease H-like superfamily/Ribonuclease H"/>
    <property type="match status" value="1"/>
</dbReference>
<reference evidence="1 2" key="1">
    <citation type="submission" date="2022-07" db="EMBL/GenBank/DDBJ databases">
        <title>Genome-wide signatures of adaptation to extreme environments.</title>
        <authorList>
            <person name="Cho C.H."/>
            <person name="Yoon H.S."/>
        </authorList>
    </citation>
    <scope>NUCLEOTIDE SEQUENCE [LARGE SCALE GENOMIC DNA]</scope>
    <source>
        <strain evidence="1 2">DBV 063 E5</strain>
    </source>
</reference>
<sequence length="374" mass="42032">MTVRRAWPVWNKYLSRYIYGSACELLQRLPRSSTKERAGWESIAAAQTVRLWSALAAAAVPVTNAESPSETSRALHRLQSLLQRPFVALGLDVNSRSTGYALVSSASTQPLALARGCVQMARDADLYNKAQQIGRTVYDDVLRATADAPTIPLVIGVEAYMRQYAGGRFRTQALFRQAELNTLAAYELSRLFRTGCVPLQVHPNEARAWWGISRLAEGDMSGSQRAKQLMLHRVARYVMPPPTGGSNEIDSSLSTAVSHDVTDAFVVAHYTMVLEQEARAMADVPLFVEFLRERPPETCRRTGTMSTANAADHLWHLWRRRQSEEEVSTGAVARPLSWALRTRVGRAYGRRLLERIEDAQRQWVRQHLRTPWDA</sequence>
<organism evidence="1 2">
    <name type="scientific">Cyanidium caldarium</name>
    <name type="common">Red alga</name>
    <dbReference type="NCBI Taxonomy" id="2771"/>
    <lineage>
        <taxon>Eukaryota</taxon>
        <taxon>Rhodophyta</taxon>
        <taxon>Bangiophyceae</taxon>
        <taxon>Cyanidiales</taxon>
        <taxon>Cyanidiaceae</taxon>
        <taxon>Cyanidium</taxon>
    </lineage>
</organism>
<comment type="caution">
    <text evidence="1">The sequence shown here is derived from an EMBL/GenBank/DDBJ whole genome shotgun (WGS) entry which is preliminary data.</text>
</comment>
<dbReference type="AlphaFoldDB" id="A0AAV9ISH1"/>
<keyword evidence="2" id="KW-1185">Reference proteome</keyword>
<accession>A0AAV9ISH1</accession>
<name>A0AAV9ISH1_CYACA</name>
<dbReference type="GO" id="GO:0003676">
    <property type="term" value="F:nucleic acid binding"/>
    <property type="evidence" value="ECO:0007669"/>
    <property type="project" value="InterPro"/>
</dbReference>
<dbReference type="EMBL" id="JANCYW010000003">
    <property type="protein sequence ID" value="KAK4535099.1"/>
    <property type="molecule type" value="Genomic_DNA"/>
</dbReference>
<evidence type="ECO:0008006" key="3">
    <source>
        <dbReference type="Google" id="ProtNLM"/>
    </source>
</evidence>
<dbReference type="Proteomes" id="UP001301350">
    <property type="component" value="Unassembled WGS sequence"/>
</dbReference>
<proteinExistence type="predicted"/>
<gene>
    <name evidence="1" type="ORF">CDCA_CDCA03G1124</name>
</gene>
<evidence type="ECO:0000313" key="1">
    <source>
        <dbReference type="EMBL" id="KAK4535099.1"/>
    </source>
</evidence>
<protein>
    <recommendedName>
        <fullName evidence="3">Mitochondrial resolvase Ydc2 catalytic domain-containing protein</fullName>
    </recommendedName>
</protein>
<evidence type="ECO:0000313" key="2">
    <source>
        <dbReference type="Proteomes" id="UP001301350"/>
    </source>
</evidence>
<dbReference type="InterPro" id="IPR036397">
    <property type="entry name" value="RNaseH_sf"/>
</dbReference>